<dbReference type="AlphaFoldDB" id="A0A125PKE0"/>
<organism evidence="1 2">
    <name type="scientific">Bacillus mycoides</name>
    <dbReference type="NCBI Taxonomy" id="1405"/>
    <lineage>
        <taxon>Bacteria</taxon>
        <taxon>Bacillati</taxon>
        <taxon>Bacillota</taxon>
        <taxon>Bacilli</taxon>
        <taxon>Bacillales</taxon>
        <taxon>Bacillaceae</taxon>
        <taxon>Bacillus</taxon>
        <taxon>Bacillus cereus group</taxon>
    </lineage>
</organism>
<proteinExistence type="predicted"/>
<evidence type="ECO:0000313" key="1">
    <source>
        <dbReference type="EMBL" id="KWU54464.1"/>
    </source>
</evidence>
<sequence>MQLIIICVLKKPQLIIQYKLGGLLSIKYHNSPYVMINDVYSNCFKEWEFKMKPRNYWTRAMALEVLKWAIEEKEKLTNEEF</sequence>
<evidence type="ECO:0000313" key="2">
    <source>
        <dbReference type="Proteomes" id="UP000065797"/>
    </source>
</evidence>
<reference evidence="1 2" key="1">
    <citation type="submission" date="2016-01" db="EMBL/GenBank/DDBJ databases">
        <authorList>
            <person name="McClelland M."/>
            <person name="Jain A."/>
            <person name="Saraogi P."/>
            <person name="Mendelson R."/>
            <person name="Westerman R."/>
            <person name="SanMiguel P."/>
            <person name="Csonka L."/>
        </authorList>
    </citation>
    <scope>NUCLEOTIDE SEQUENCE [LARGE SCALE GENOMIC DNA]</scope>
    <source>
        <strain evidence="1 2">PE8-15</strain>
    </source>
</reference>
<dbReference type="Proteomes" id="UP000065797">
    <property type="component" value="Unassembled WGS sequence"/>
</dbReference>
<gene>
    <name evidence="1" type="ORF">AWW70_03270</name>
</gene>
<protein>
    <submittedName>
        <fullName evidence="1">Uncharacterized protein</fullName>
    </submittedName>
</protein>
<accession>A0A125PKE0</accession>
<name>A0A125PKE0_BACMY</name>
<comment type="caution">
    <text evidence="1">The sequence shown here is derived from an EMBL/GenBank/DDBJ whole genome shotgun (WGS) entry which is preliminary data.</text>
</comment>
<dbReference type="EMBL" id="LRPH01000099">
    <property type="protein sequence ID" value="KWU54464.1"/>
    <property type="molecule type" value="Genomic_DNA"/>
</dbReference>